<protein>
    <submittedName>
        <fullName evidence="5">Carbon monoxide dehydrogenase</fullName>
    </submittedName>
</protein>
<dbReference type="Pfam" id="PF20256">
    <property type="entry name" value="MoCoBD_2"/>
    <property type="match status" value="1"/>
</dbReference>
<dbReference type="SUPFAM" id="SSF56003">
    <property type="entry name" value="Molybdenum cofactor-binding domain"/>
    <property type="match status" value="1"/>
</dbReference>
<evidence type="ECO:0000313" key="5">
    <source>
        <dbReference type="EMBL" id="PCR88885.1"/>
    </source>
</evidence>
<keyword evidence="6" id="KW-1185">Reference proteome</keyword>
<dbReference type="EMBL" id="NXNI01000002">
    <property type="protein sequence ID" value="PCR88885.1"/>
    <property type="molecule type" value="Genomic_DNA"/>
</dbReference>
<feature type="region of interest" description="Disordered" evidence="3">
    <location>
        <begin position="1"/>
        <end position="23"/>
    </location>
</feature>
<dbReference type="InterPro" id="IPR036856">
    <property type="entry name" value="Ald_Oxase/Xan_DH_a/b_sf"/>
</dbReference>
<dbReference type="PANTHER" id="PTHR11908">
    <property type="entry name" value="XANTHINE DEHYDROGENASE"/>
    <property type="match status" value="1"/>
</dbReference>
<dbReference type="Gene3D" id="3.30.365.10">
    <property type="entry name" value="Aldehyde oxidase/xanthine dehydrogenase, molybdopterin binding domain"/>
    <property type="match status" value="4"/>
</dbReference>
<dbReference type="Proteomes" id="UP000219689">
    <property type="component" value="Unassembled WGS sequence"/>
</dbReference>
<organism evidence="5 6">
    <name type="scientific">Natrinema ejinorense</name>
    <dbReference type="NCBI Taxonomy" id="373386"/>
    <lineage>
        <taxon>Archaea</taxon>
        <taxon>Methanobacteriati</taxon>
        <taxon>Methanobacteriota</taxon>
        <taxon>Stenosarchaea group</taxon>
        <taxon>Halobacteria</taxon>
        <taxon>Halobacteriales</taxon>
        <taxon>Natrialbaceae</taxon>
        <taxon>Natrinema</taxon>
    </lineage>
</organism>
<dbReference type="SUPFAM" id="SSF54665">
    <property type="entry name" value="CO dehydrogenase molybdoprotein N-domain-like"/>
    <property type="match status" value="1"/>
</dbReference>
<comment type="caution">
    <text evidence="5">The sequence shown here is derived from an EMBL/GenBank/DDBJ whole genome shotgun (WGS) entry which is preliminary data.</text>
</comment>
<dbReference type="InterPro" id="IPR037165">
    <property type="entry name" value="AldOxase/xan_DH_Mopterin-bd_sf"/>
</dbReference>
<dbReference type="InterPro" id="IPR000674">
    <property type="entry name" value="Ald_Oxase/Xan_DH_a/b"/>
</dbReference>
<dbReference type="OrthoDB" id="57164at2157"/>
<dbReference type="InterPro" id="IPR008274">
    <property type="entry name" value="AldOxase/xan_DH_MoCoBD1"/>
</dbReference>
<sequence length="812" mass="88734">MSESAVDGQPVTEQEESKYTGQSMRRVEDYDILTGRVDYVHDIEPPDCLHMALARAPHAHAEIESIDTAAAEAHPNCELVLTATDIEEHYEPMPGRLGFSEWALANDRVRFAGEPIALVVASDRYAAEDAVDLIRADYTQLDPVTDVDSASTDEVLLHEDRGTNLADDDEFLFGDVEETFAQADHVIESDYSWGRISGVPLETAGTVAEYDSETDSFDIHCNLQLYTFNGDLVYDSLGYPEEKVRLHVPENIGGSYGTKISAGARYCALAGMASHQLDRPVKFVEDRIEYLQGGDAHSCERDYQVRLAVDDDGSIEGLDISFQDDLGAFPRYPLPQAMKPQSVLTTSYEIDTVRYAYELLLTNKVPQTAYRGFGVQQHTFALEMAIDEAARTVGMDPTAFRMQNLIPPEEMPYKLPSKNIYDSGDYPAALRRIEEIVDENERCEGGLLDPEIVEQKREEGKYRGTQPAVTLEPSAGVIDYATRFEASDEEIANRTRDDVAEFPEHLAANIDEDGSLVVSLATSSAGQGHQTVLTQLMADELDISPFDIDVNFLNSAEAPKDFGAAASRMGVMLSGAAIGLGDAVIDTLKQAAAEQWGCEPEDVRYESGRVERIDGDDQLSLSDLPATTDNDDHLATYDYTNPALQLEEYDEALIEQLPSYPATAYCADAPIVEVDIEDGTVDILKYYSLHDCGTVLNPEIVEGQVEGAIAHGIGGALLEEFAYDESGQPLAVSMFDYLLPSIENIPEIELEHRETPSPFTASGAKGAGEGGVISASAVIPTSVNAALEPLGVTVDSVPVTPDTLRSKLRDEE</sequence>
<reference evidence="5 6" key="1">
    <citation type="submission" date="2017-09" db="EMBL/GenBank/DDBJ databases">
        <title>Genome sequences of Natrinema ejinorence JCM 13890T.</title>
        <authorList>
            <person name="Roh S.W."/>
            <person name="Kim Y.B."/>
            <person name="Kim J.Y."/>
        </authorList>
    </citation>
    <scope>NUCLEOTIDE SEQUENCE [LARGE SCALE GENOMIC DNA]</scope>
    <source>
        <strain evidence="5 6">JCM 13890</strain>
    </source>
</reference>
<evidence type="ECO:0000256" key="3">
    <source>
        <dbReference type="SAM" id="MobiDB-lite"/>
    </source>
</evidence>
<dbReference type="Pfam" id="PF02738">
    <property type="entry name" value="MoCoBD_1"/>
    <property type="match status" value="1"/>
</dbReference>
<proteinExistence type="predicted"/>
<feature type="domain" description="Aldehyde oxidase/xanthine dehydrogenase a/b hammerhead" evidence="4">
    <location>
        <begin position="34"/>
        <end position="142"/>
    </location>
</feature>
<gene>
    <name evidence="5" type="ORF">CP557_20610</name>
</gene>
<dbReference type="Pfam" id="PF01315">
    <property type="entry name" value="Ald_Xan_dh_C"/>
    <property type="match status" value="1"/>
</dbReference>
<evidence type="ECO:0000259" key="4">
    <source>
        <dbReference type="SMART" id="SM01008"/>
    </source>
</evidence>
<evidence type="ECO:0000256" key="2">
    <source>
        <dbReference type="ARBA" id="ARBA00023002"/>
    </source>
</evidence>
<keyword evidence="2" id="KW-0560">Oxidoreductase</keyword>
<dbReference type="AlphaFoldDB" id="A0A2A5QQ29"/>
<dbReference type="RefSeq" id="WP_097381902.1">
    <property type="nucleotide sequence ID" value="NZ_NXNI01000002.1"/>
</dbReference>
<keyword evidence="1" id="KW-0500">Molybdenum</keyword>
<dbReference type="InterPro" id="IPR016208">
    <property type="entry name" value="Ald_Oxase/xanthine_DH-like"/>
</dbReference>
<name>A0A2A5QQ29_9EURY</name>
<dbReference type="Gene3D" id="3.90.1170.50">
    <property type="entry name" value="Aldehyde oxidase/xanthine dehydrogenase, a/b hammerhead"/>
    <property type="match status" value="1"/>
</dbReference>
<dbReference type="PANTHER" id="PTHR11908:SF132">
    <property type="entry name" value="ALDEHYDE OXIDASE 1-RELATED"/>
    <property type="match status" value="1"/>
</dbReference>
<dbReference type="InterPro" id="IPR046867">
    <property type="entry name" value="AldOxase/xan_DH_MoCoBD2"/>
</dbReference>
<evidence type="ECO:0000256" key="1">
    <source>
        <dbReference type="ARBA" id="ARBA00022505"/>
    </source>
</evidence>
<evidence type="ECO:0000313" key="6">
    <source>
        <dbReference type="Proteomes" id="UP000219689"/>
    </source>
</evidence>
<dbReference type="SMART" id="SM01008">
    <property type="entry name" value="Ald_Xan_dh_C"/>
    <property type="match status" value="1"/>
</dbReference>
<accession>A0A2A5QQ29</accession>
<dbReference type="GO" id="GO:0005506">
    <property type="term" value="F:iron ion binding"/>
    <property type="evidence" value="ECO:0007669"/>
    <property type="project" value="InterPro"/>
</dbReference>
<dbReference type="GO" id="GO:0016491">
    <property type="term" value="F:oxidoreductase activity"/>
    <property type="evidence" value="ECO:0007669"/>
    <property type="project" value="UniProtKB-KW"/>
</dbReference>